<dbReference type="GO" id="GO:0043130">
    <property type="term" value="F:ubiquitin binding"/>
    <property type="evidence" value="ECO:0007669"/>
    <property type="project" value="TreeGrafter"/>
</dbReference>
<evidence type="ECO:0000313" key="4">
    <source>
        <dbReference type="Proteomes" id="UP000594260"/>
    </source>
</evidence>
<dbReference type="Pfam" id="PF16158">
    <property type="entry name" value="N_BRCA1_IG"/>
    <property type="match status" value="1"/>
</dbReference>
<dbReference type="GO" id="GO:0000407">
    <property type="term" value="C:phagophore assembly site"/>
    <property type="evidence" value="ECO:0007669"/>
    <property type="project" value="TreeGrafter"/>
</dbReference>
<dbReference type="RefSeq" id="XP_022665999.1">
    <property type="nucleotide sequence ID" value="XM_022810264.1"/>
</dbReference>
<dbReference type="GO" id="GO:0016236">
    <property type="term" value="P:macroautophagy"/>
    <property type="evidence" value="ECO:0007669"/>
    <property type="project" value="TreeGrafter"/>
</dbReference>
<dbReference type="RefSeq" id="XP_022666000.1">
    <property type="nucleotide sequence ID" value="XM_022810265.1"/>
</dbReference>
<dbReference type="EnsemblMetazoa" id="XM_022810269">
    <property type="protein sequence ID" value="XP_022666004"/>
    <property type="gene ID" value="LOC111252415"/>
</dbReference>
<dbReference type="Proteomes" id="UP000594260">
    <property type="component" value="Unplaced"/>
</dbReference>
<sequence>MERVEVRLNLEVPPNSRLYEVRQLISSRFENVHWLDLCEDDHLVAEDRRPLIASVSRVSSDLACDFIEDETFPDWSVVEPSVDIEKGWRVRNSGTRDWPEGTCLRQCWGELGMSHTALVPRLKVNEEGVIRVPISLPAHNGHYQVHFRLFHPDHGYFGHKLWCNVIVREDSSVQEISSDDISSDVLDELEVELPACFDLETTPPSSPAVQRAAQSRTCAGGDFGKEGASSRMTQGPSMATAMHFRHKPRQQQYRLEAEALPEALLTGALSACSSIYNAARTLIEPRKKDGYLRRGMHSPSPDSDR</sequence>
<dbReference type="EnsemblMetazoa" id="XM_022810264">
    <property type="protein sequence ID" value="XP_022665999"/>
    <property type="gene ID" value="LOC111252415"/>
</dbReference>
<dbReference type="EnsemblMetazoa" id="XM_022810267">
    <property type="protein sequence ID" value="XP_022666002"/>
    <property type="gene ID" value="LOC111252415"/>
</dbReference>
<dbReference type="RefSeq" id="XP_022666003.1">
    <property type="nucleotide sequence ID" value="XM_022810268.1"/>
</dbReference>
<feature type="region of interest" description="Disordered" evidence="1">
    <location>
        <begin position="286"/>
        <end position="305"/>
    </location>
</feature>
<dbReference type="PANTHER" id="PTHR20930:SF2">
    <property type="entry name" value="NEXT TO BRCA1 GENE 1 PROTEIN"/>
    <property type="match status" value="1"/>
</dbReference>
<organism evidence="3 4">
    <name type="scientific">Varroa destructor</name>
    <name type="common">Honeybee mite</name>
    <dbReference type="NCBI Taxonomy" id="109461"/>
    <lineage>
        <taxon>Eukaryota</taxon>
        <taxon>Metazoa</taxon>
        <taxon>Ecdysozoa</taxon>
        <taxon>Arthropoda</taxon>
        <taxon>Chelicerata</taxon>
        <taxon>Arachnida</taxon>
        <taxon>Acari</taxon>
        <taxon>Parasitiformes</taxon>
        <taxon>Mesostigmata</taxon>
        <taxon>Gamasina</taxon>
        <taxon>Dermanyssoidea</taxon>
        <taxon>Varroidae</taxon>
        <taxon>Varroa</taxon>
    </lineage>
</organism>
<dbReference type="InterPro" id="IPR032350">
    <property type="entry name" value="Nbr1_FW"/>
</dbReference>
<evidence type="ECO:0000259" key="2">
    <source>
        <dbReference type="Pfam" id="PF16158"/>
    </source>
</evidence>
<evidence type="ECO:0000256" key="1">
    <source>
        <dbReference type="SAM" id="MobiDB-lite"/>
    </source>
</evidence>
<dbReference type="OrthoDB" id="6416720at2759"/>
<dbReference type="EnsemblMetazoa" id="XM_022810265">
    <property type="protein sequence ID" value="XP_022666000"/>
    <property type="gene ID" value="LOC111252415"/>
</dbReference>
<reference evidence="3" key="1">
    <citation type="submission" date="2021-01" db="UniProtKB">
        <authorList>
            <consortium name="EnsemblMetazoa"/>
        </authorList>
    </citation>
    <scope>IDENTIFICATION</scope>
</reference>
<proteinExistence type="predicted"/>
<dbReference type="EnsemblMetazoa" id="XM_022810268">
    <property type="protein sequence ID" value="XP_022666003"/>
    <property type="gene ID" value="LOC111252415"/>
</dbReference>
<dbReference type="RefSeq" id="XP_022666004.1">
    <property type="nucleotide sequence ID" value="XM_022810269.1"/>
</dbReference>
<dbReference type="RefSeq" id="XP_022666002.1">
    <property type="nucleotide sequence ID" value="XM_022810267.1"/>
</dbReference>
<dbReference type="Gene3D" id="2.60.40.10">
    <property type="entry name" value="Immunoglobulins"/>
    <property type="match status" value="1"/>
</dbReference>
<dbReference type="AlphaFoldDB" id="A0A7M7KHQ3"/>
<dbReference type="KEGG" id="vde:111252415"/>
<dbReference type="EnsemblMetazoa" id="XM_022810266">
    <property type="protein sequence ID" value="XP_022666001"/>
    <property type="gene ID" value="LOC111252415"/>
</dbReference>
<dbReference type="PANTHER" id="PTHR20930">
    <property type="entry name" value="OVARIAN CARCINOMA ANTIGEN CA125-RELATED"/>
    <property type="match status" value="1"/>
</dbReference>
<dbReference type="GeneID" id="111252415"/>
<feature type="domain" description="Nbr1 FW" evidence="2">
    <location>
        <begin position="71"/>
        <end position="167"/>
    </location>
</feature>
<name>A0A7M7KHQ3_VARDE</name>
<accession>A0A7M7KHQ3</accession>
<dbReference type="CDD" id="cd14947">
    <property type="entry name" value="NBR1_like"/>
    <property type="match status" value="1"/>
</dbReference>
<dbReference type="RefSeq" id="XP_022666001.1">
    <property type="nucleotide sequence ID" value="XM_022810266.1"/>
</dbReference>
<protein>
    <recommendedName>
        <fullName evidence="2">Nbr1 FW domain-containing protein</fullName>
    </recommendedName>
</protein>
<keyword evidence="4" id="KW-1185">Reference proteome</keyword>
<evidence type="ECO:0000313" key="3">
    <source>
        <dbReference type="EnsemblMetazoa" id="XP_022666001"/>
    </source>
</evidence>
<dbReference type="InParanoid" id="A0A7M7KHQ3"/>
<dbReference type="InterPro" id="IPR013783">
    <property type="entry name" value="Ig-like_fold"/>
</dbReference>